<protein>
    <submittedName>
        <fullName evidence="2">Uncharacterized protein</fullName>
    </submittedName>
</protein>
<evidence type="ECO:0000313" key="2">
    <source>
        <dbReference type="EMBL" id="ELZ54059.1"/>
    </source>
</evidence>
<feature type="transmembrane region" description="Helical" evidence="1">
    <location>
        <begin position="84"/>
        <end position="107"/>
    </location>
</feature>
<feature type="transmembrane region" description="Helical" evidence="1">
    <location>
        <begin position="6"/>
        <end position="23"/>
    </location>
</feature>
<dbReference type="AlphaFoldDB" id="M0F619"/>
<reference evidence="2 3" key="1">
    <citation type="journal article" date="2014" name="PLoS Genet.">
        <title>Phylogenetically driven sequencing of extremely halophilic archaea reveals strategies for static and dynamic osmo-response.</title>
        <authorList>
            <person name="Becker E.A."/>
            <person name="Seitzer P.M."/>
            <person name="Tritt A."/>
            <person name="Larsen D."/>
            <person name="Krusor M."/>
            <person name="Yao A.I."/>
            <person name="Wu D."/>
            <person name="Madern D."/>
            <person name="Eisen J.A."/>
            <person name="Darling A.E."/>
            <person name="Facciotti M.T."/>
        </authorList>
    </citation>
    <scope>NUCLEOTIDE SEQUENCE [LARGE SCALE GENOMIC DNA]</scope>
    <source>
        <strain evidence="2 3">ATCC 700873</strain>
    </source>
</reference>
<dbReference type="PATRIC" id="fig|1227481.4.peg.2456"/>
<keyword evidence="1" id="KW-1133">Transmembrane helix</keyword>
<dbReference type="RefSeq" id="WP_008585739.1">
    <property type="nucleotide sequence ID" value="NZ_AOJO01000056.1"/>
</dbReference>
<gene>
    <name evidence="2" type="ORF">C467_12427</name>
</gene>
<comment type="caution">
    <text evidence="2">The sequence shown here is derived from an EMBL/GenBank/DDBJ whole genome shotgun (WGS) entry which is preliminary data.</text>
</comment>
<evidence type="ECO:0000313" key="3">
    <source>
        <dbReference type="Proteomes" id="UP000011689"/>
    </source>
</evidence>
<keyword evidence="3" id="KW-1185">Reference proteome</keyword>
<sequence length="117" mass="11824">MDRSLGYVVALLIAVGVTGMVALTSRSPTLLFGIFGTYSVTAWIVLRYPVLVWGDATPSVPSGVFAGGATFGGLMLAQGTEANFDLAAAVLGLGLAGFGLATGYWMADDNDASGAAT</sequence>
<accession>M0F619</accession>
<dbReference type="GeneID" id="72714363"/>
<evidence type="ECO:0000256" key="1">
    <source>
        <dbReference type="SAM" id="Phobius"/>
    </source>
</evidence>
<feature type="transmembrane region" description="Helical" evidence="1">
    <location>
        <begin position="60"/>
        <end position="77"/>
    </location>
</feature>
<dbReference type="STRING" id="1227481.C467_12427"/>
<feature type="transmembrane region" description="Helical" evidence="1">
    <location>
        <begin position="30"/>
        <end position="48"/>
    </location>
</feature>
<keyword evidence="1" id="KW-0812">Transmembrane</keyword>
<name>M0F619_9EURY</name>
<dbReference type="EMBL" id="AOJO01000056">
    <property type="protein sequence ID" value="ELZ54059.1"/>
    <property type="molecule type" value="Genomic_DNA"/>
</dbReference>
<organism evidence="2 3">
    <name type="scientific">Halorubrum hochstenium ATCC 700873</name>
    <dbReference type="NCBI Taxonomy" id="1227481"/>
    <lineage>
        <taxon>Archaea</taxon>
        <taxon>Methanobacteriati</taxon>
        <taxon>Methanobacteriota</taxon>
        <taxon>Stenosarchaea group</taxon>
        <taxon>Halobacteria</taxon>
        <taxon>Halobacteriales</taxon>
        <taxon>Haloferacaceae</taxon>
        <taxon>Halorubrum</taxon>
    </lineage>
</organism>
<keyword evidence="1" id="KW-0472">Membrane</keyword>
<dbReference type="Proteomes" id="UP000011689">
    <property type="component" value="Unassembled WGS sequence"/>
</dbReference>
<proteinExistence type="predicted"/>